<dbReference type="InterPro" id="IPR001789">
    <property type="entry name" value="Sig_transdc_resp-reg_receiver"/>
</dbReference>
<evidence type="ECO:0000256" key="2">
    <source>
        <dbReference type="PROSITE-ProRule" id="PRU00169"/>
    </source>
</evidence>
<dbReference type="KEGG" id="sper:EW093_07425"/>
<dbReference type="GO" id="GO:0016791">
    <property type="term" value="F:phosphatase activity"/>
    <property type="evidence" value="ECO:0007669"/>
    <property type="project" value="TreeGrafter"/>
</dbReference>
<dbReference type="GO" id="GO:0000160">
    <property type="term" value="P:phosphorelay signal transduction system"/>
    <property type="evidence" value="ECO:0007669"/>
    <property type="project" value="InterPro"/>
</dbReference>
<dbReference type="OrthoDB" id="369918at2"/>
<keyword evidence="1" id="KW-0378">Hydrolase</keyword>
<organism evidence="4 5">
    <name type="scientific">Thiospirochaeta perfilievii</name>
    <dbReference type="NCBI Taxonomy" id="252967"/>
    <lineage>
        <taxon>Bacteria</taxon>
        <taxon>Pseudomonadati</taxon>
        <taxon>Spirochaetota</taxon>
        <taxon>Spirochaetia</taxon>
        <taxon>Spirochaetales</taxon>
        <taxon>Spirochaetaceae</taxon>
        <taxon>Thiospirochaeta</taxon>
    </lineage>
</organism>
<protein>
    <submittedName>
        <fullName evidence="4">Response regulator</fullName>
    </submittedName>
</protein>
<dbReference type="PANTHER" id="PTHR43156">
    <property type="entry name" value="STAGE II SPORULATION PROTEIN E-RELATED"/>
    <property type="match status" value="1"/>
</dbReference>
<keyword evidence="5" id="KW-1185">Reference proteome</keyword>
<dbReference type="InterPro" id="IPR001932">
    <property type="entry name" value="PPM-type_phosphatase-like_dom"/>
</dbReference>
<feature type="domain" description="Response regulatory" evidence="3">
    <location>
        <begin position="7"/>
        <end position="127"/>
    </location>
</feature>
<dbReference type="SUPFAM" id="SSF81606">
    <property type="entry name" value="PP2C-like"/>
    <property type="match status" value="1"/>
</dbReference>
<evidence type="ECO:0000313" key="5">
    <source>
        <dbReference type="Proteomes" id="UP000323824"/>
    </source>
</evidence>
<dbReference type="Gene3D" id="3.40.50.2300">
    <property type="match status" value="1"/>
</dbReference>
<dbReference type="PANTHER" id="PTHR43156:SF2">
    <property type="entry name" value="STAGE II SPORULATION PROTEIN E"/>
    <property type="match status" value="1"/>
</dbReference>
<dbReference type="InterPro" id="IPR011006">
    <property type="entry name" value="CheY-like_superfamily"/>
</dbReference>
<dbReference type="PROSITE" id="PS50110">
    <property type="entry name" value="RESPONSE_REGULATORY"/>
    <property type="match status" value="1"/>
</dbReference>
<dbReference type="SMART" id="SM00448">
    <property type="entry name" value="REC"/>
    <property type="match status" value="1"/>
</dbReference>
<dbReference type="Pfam" id="PF07228">
    <property type="entry name" value="SpoIIE"/>
    <property type="match status" value="1"/>
</dbReference>
<evidence type="ECO:0000259" key="3">
    <source>
        <dbReference type="PROSITE" id="PS50110"/>
    </source>
</evidence>
<dbReference type="InterPro" id="IPR036457">
    <property type="entry name" value="PPM-type-like_dom_sf"/>
</dbReference>
<dbReference type="Gene3D" id="3.60.40.10">
    <property type="entry name" value="PPM-type phosphatase domain"/>
    <property type="match status" value="1"/>
</dbReference>
<dbReference type="RefSeq" id="WP_149567784.1">
    <property type="nucleotide sequence ID" value="NZ_CP035807.1"/>
</dbReference>
<sequence length="386" mass="43824">MPNYLYKLILVDDEELLLKSLVRELTPWSKENRVEIITFNSGYDALKYLKENSKTVFLVISDLRMPTLSGTDFLQNINSLYPEIKLFLLTAYSEIPAIQSAIKSSINRLLLKPWDSVSLENDVDEAFKSYKTEEQNRKLREELALNIKLAGEFQRKLLPKIESIKGIMDLDMVYEPVNKLQCGGDYYDFCNVEDNRQLILMGDVTGHGVRPAFVTAMLKVLCSMYRPKLNSKDISPGEIVSYFNQGLYKSLGDINDILATLTIILIDHKNKKLTFSGAGQLPIYILRSDKLILLDSDEVAMGFVHDIEYKDTTVDLETGDLIIMFTDGLIESESTKTVIDKDRIRSMLLTLDLTSSPALKIKEAFKTLLGDKEFADDVTLITSRIL</sequence>
<accession>A0A5C1QAN4</accession>
<dbReference type="EMBL" id="CP035807">
    <property type="protein sequence ID" value="QEN04537.1"/>
    <property type="molecule type" value="Genomic_DNA"/>
</dbReference>
<evidence type="ECO:0000313" key="4">
    <source>
        <dbReference type="EMBL" id="QEN04537.1"/>
    </source>
</evidence>
<reference evidence="4 5" key="2">
    <citation type="submission" date="2019-09" db="EMBL/GenBank/DDBJ databases">
        <title>Complete Genome Sequence and Methylome Analysis of free living Spirochaetas.</title>
        <authorList>
            <person name="Leshcheva N."/>
            <person name="Mikheeva N."/>
        </authorList>
    </citation>
    <scope>NUCLEOTIDE SEQUENCE [LARGE SCALE GENOMIC DNA]</scope>
    <source>
        <strain evidence="4 5">P</strain>
    </source>
</reference>
<dbReference type="SMART" id="SM00331">
    <property type="entry name" value="PP2C_SIG"/>
    <property type="match status" value="1"/>
</dbReference>
<dbReference type="SUPFAM" id="SSF52172">
    <property type="entry name" value="CheY-like"/>
    <property type="match status" value="1"/>
</dbReference>
<name>A0A5C1QAN4_9SPIO</name>
<dbReference type="Proteomes" id="UP000323824">
    <property type="component" value="Chromosome"/>
</dbReference>
<proteinExistence type="predicted"/>
<dbReference type="InterPro" id="IPR052016">
    <property type="entry name" value="Bact_Sigma-Reg"/>
</dbReference>
<dbReference type="Pfam" id="PF00072">
    <property type="entry name" value="Response_reg"/>
    <property type="match status" value="1"/>
</dbReference>
<keyword evidence="2" id="KW-0597">Phosphoprotein</keyword>
<gene>
    <name evidence="4" type="ORF">EW093_07425</name>
</gene>
<evidence type="ECO:0000256" key="1">
    <source>
        <dbReference type="ARBA" id="ARBA00022801"/>
    </source>
</evidence>
<feature type="modified residue" description="4-aspartylphosphate" evidence="2">
    <location>
        <position position="62"/>
    </location>
</feature>
<reference evidence="4 5" key="1">
    <citation type="submission" date="2019-02" db="EMBL/GenBank/DDBJ databases">
        <authorList>
            <person name="Fomenkov A."/>
            <person name="Dubinina G."/>
            <person name="Grabovich M."/>
            <person name="Vincze T."/>
            <person name="Roberts R.J."/>
        </authorList>
    </citation>
    <scope>NUCLEOTIDE SEQUENCE [LARGE SCALE GENOMIC DNA]</scope>
    <source>
        <strain evidence="4 5">P</strain>
    </source>
</reference>
<dbReference type="AlphaFoldDB" id="A0A5C1QAN4"/>